<evidence type="ECO:0000256" key="4">
    <source>
        <dbReference type="ARBA" id="ARBA00022723"/>
    </source>
</evidence>
<dbReference type="PANTHER" id="PTHR43808:SF31">
    <property type="entry name" value="N-ACETYL-L-CITRULLINE DEACETYLASE"/>
    <property type="match status" value="1"/>
</dbReference>
<dbReference type="GO" id="GO:0006526">
    <property type="term" value="P:L-arginine biosynthetic process"/>
    <property type="evidence" value="ECO:0007669"/>
    <property type="project" value="TreeGrafter"/>
</dbReference>
<dbReference type="GO" id="GO:0008270">
    <property type="term" value="F:zinc ion binding"/>
    <property type="evidence" value="ECO:0007669"/>
    <property type="project" value="InterPro"/>
</dbReference>
<accession>A0A9D2F6J5</accession>
<protein>
    <submittedName>
        <fullName evidence="9">Sapep family Mn(2+)-dependent dipeptidase</fullName>
        <ecNumber evidence="9">3.4.13.-</ecNumber>
    </submittedName>
</protein>
<evidence type="ECO:0000256" key="7">
    <source>
        <dbReference type="ARBA" id="ARBA00022997"/>
    </source>
</evidence>
<keyword evidence="7 9" id="KW-0224">Dipeptidase</keyword>
<dbReference type="InterPro" id="IPR036264">
    <property type="entry name" value="Bact_exopeptidase_dim_dom"/>
</dbReference>
<evidence type="ECO:0000256" key="6">
    <source>
        <dbReference type="ARBA" id="ARBA00022833"/>
    </source>
</evidence>
<comment type="similarity">
    <text evidence="2">Belongs to the peptidase M20A family.</text>
</comment>
<proteinExistence type="inferred from homology"/>
<comment type="caution">
    <text evidence="9">The sequence shown here is derived from an EMBL/GenBank/DDBJ whole genome shotgun (WGS) entry which is preliminary data.</text>
</comment>
<keyword evidence="6" id="KW-0862">Zinc</keyword>
<evidence type="ECO:0000256" key="5">
    <source>
        <dbReference type="ARBA" id="ARBA00022801"/>
    </source>
</evidence>
<dbReference type="SUPFAM" id="SSF55031">
    <property type="entry name" value="Bacterial exopeptidase dimerisation domain"/>
    <property type="match status" value="1"/>
</dbReference>
<keyword evidence="4" id="KW-0479">Metal-binding</keyword>
<dbReference type="PROSITE" id="PS00758">
    <property type="entry name" value="ARGE_DAPE_CPG2_1"/>
    <property type="match status" value="1"/>
</dbReference>
<reference evidence="9" key="1">
    <citation type="journal article" date="2021" name="PeerJ">
        <title>Extensive microbial diversity within the chicken gut microbiome revealed by metagenomics and culture.</title>
        <authorList>
            <person name="Gilroy R."/>
            <person name="Ravi A."/>
            <person name="Getino M."/>
            <person name="Pursley I."/>
            <person name="Horton D.L."/>
            <person name="Alikhan N.F."/>
            <person name="Baker D."/>
            <person name="Gharbi K."/>
            <person name="Hall N."/>
            <person name="Watson M."/>
            <person name="Adriaenssens E.M."/>
            <person name="Foster-Nyarko E."/>
            <person name="Jarju S."/>
            <person name="Secka A."/>
            <person name="Antonio M."/>
            <person name="Oren A."/>
            <person name="Chaudhuri R.R."/>
            <person name="La Ragione R."/>
            <person name="Hildebrand F."/>
            <person name="Pallen M.J."/>
        </authorList>
    </citation>
    <scope>NUCLEOTIDE SEQUENCE</scope>
    <source>
        <strain evidence="9">CHK172-16539</strain>
    </source>
</reference>
<evidence type="ECO:0000256" key="1">
    <source>
        <dbReference type="ARBA" id="ARBA00001947"/>
    </source>
</evidence>
<comment type="cofactor">
    <cofactor evidence="1">
        <name>Zn(2+)</name>
        <dbReference type="ChEBI" id="CHEBI:29105"/>
    </cofactor>
</comment>
<keyword evidence="8" id="KW-0482">Metalloprotease</keyword>
<dbReference type="SUPFAM" id="SSF53187">
    <property type="entry name" value="Zn-dependent exopeptidases"/>
    <property type="match status" value="1"/>
</dbReference>
<reference evidence="9" key="2">
    <citation type="submission" date="2021-04" db="EMBL/GenBank/DDBJ databases">
        <authorList>
            <person name="Gilroy R."/>
        </authorList>
    </citation>
    <scope>NUCLEOTIDE SEQUENCE</scope>
    <source>
        <strain evidence="9">CHK172-16539</strain>
    </source>
</reference>
<dbReference type="GO" id="GO:0008777">
    <property type="term" value="F:acetylornithine deacetylase activity"/>
    <property type="evidence" value="ECO:0007669"/>
    <property type="project" value="TreeGrafter"/>
</dbReference>
<dbReference type="Pfam" id="PF01546">
    <property type="entry name" value="Peptidase_M20"/>
    <property type="match status" value="1"/>
</dbReference>
<dbReference type="GO" id="GO:0006508">
    <property type="term" value="P:proteolysis"/>
    <property type="evidence" value="ECO:0007669"/>
    <property type="project" value="UniProtKB-KW"/>
</dbReference>
<evidence type="ECO:0000256" key="3">
    <source>
        <dbReference type="ARBA" id="ARBA00022670"/>
    </source>
</evidence>
<sequence length="433" mass="47950">MKPSIKQLIEEHKADFYHDLARLIAIPSIKGPAVEGAPYGNENKKVLEEVMAIAANYGFTPHLVDNSVAYVQIGEGEDYIGIMGHLDVVEAGGQWTSPPFTLTQREGKLFARGILDNKGPIFSCLYGLKLLVDHGYPINKTIRILFGSDEESGSSDIARYLKYEKAPTFAFTPDCKYPVVYGERGILAVEYETSFRPETLAKITGIIGEQDRSFVPDHLSCQIEGKTIEVTGKRAPSNAPDMGENAITLLAKEIETFSTDSKIKAYFAWIVKSLHNQHYGEGLNMHWQDAMSGFLNVTPYLLQKTATGFKLGLSIRYPVSYTENDVLEGLQQAAYPIETTVKVVRSLPSILHDKNLPEIQQLTQAYDTVTGLDSTPVTTTGATYARFLPNTVAFGPSFPGQKGIAHNVDEYMNESDLLLNMEIYMQAILNLCE</sequence>
<dbReference type="Proteomes" id="UP000824063">
    <property type="component" value="Unassembled WGS sequence"/>
</dbReference>
<dbReference type="InterPro" id="IPR001261">
    <property type="entry name" value="ArgE/DapE_CS"/>
</dbReference>
<name>A0A9D2F6J5_9ENTE</name>
<evidence type="ECO:0000313" key="9">
    <source>
        <dbReference type="EMBL" id="HIZ52953.1"/>
    </source>
</evidence>
<dbReference type="NCBIfam" id="TIGR01887">
    <property type="entry name" value="dipeptidaselike"/>
    <property type="match status" value="1"/>
</dbReference>
<evidence type="ECO:0000313" key="10">
    <source>
        <dbReference type="Proteomes" id="UP000824063"/>
    </source>
</evidence>
<dbReference type="EMBL" id="DXBN01000081">
    <property type="protein sequence ID" value="HIZ52953.1"/>
    <property type="molecule type" value="Genomic_DNA"/>
</dbReference>
<dbReference type="GO" id="GO:0008237">
    <property type="term" value="F:metallopeptidase activity"/>
    <property type="evidence" value="ECO:0007669"/>
    <property type="project" value="UniProtKB-KW"/>
</dbReference>
<evidence type="ECO:0000256" key="2">
    <source>
        <dbReference type="ARBA" id="ARBA00006247"/>
    </source>
</evidence>
<dbReference type="AlphaFoldDB" id="A0A9D2F6J5"/>
<dbReference type="InterPro" id="IPR002933">
    <property type="entry name" value="Peptidase_M20"/>
</dbReference>
<dbReference type="Gene3D" id="3.40.630.10">
    <property type="entry name" value="Zn peptidases"/>
    <property type="match status" value="2"/>
</dbReference>
<dbReference type="GO" id="GO:0016805">
    <property type="term" value="F:dipeptidase activity"/>
    <property type="evidence" value="ECO:0007669"/>
    <property type="project" value="UniProtKB-KW"/>
</dbReference>
<dbReference type="InterPro" id="IPR010964">
    <property type="entry name" value="M20A_pepV-rel"/>
</dbReference>
<dbReference type="InterPro" id="IPR050072">
    <property type="entry name" value="Peptidase_M20A"/>
</dbReference>
<evidence type="ECO:0000256" key="8">
    <source>
        <dbReference type="ARBA" id="ARBA00023049"/>
    </source>
</evidence>
<keyword evidence="3" id="KW-0645">Protease</keyword>
<organism evidence="9 10">
    <name type="scientific">Candidatus Enterococcus avicola</name>
    <dbReference type="NCBI Taxonomy" id="2838561"/>
    <lineage>
        <taxon>Bacteria</taxon>
        <taxon>Bacillati</taxon>
        <taxon>Bacillota</taxon>
        <taxon>Bacilli</taxon>
        <taxon>Lactobacillales</taxon>
        <taxon>Enterococcaceae</taxon>
        <taxon>Enterococcus</taxon>
    </lineage>
</organism>
<gene>
    <name evidence="9" type="ORF">IAA20_03305</name>
</gene>
<dbReference type="EC" id="3.4.13.-" evidence="9"/>
<dbReference type="PANTHER" id="PTHR43808">
    <property type="entry name" value="ACETYLORNITHINE DEACETYLASE"/>
    <property type="match status" value="1"/>
</dbReference>
<keyword evidence="5 9" id="KW-0378">Hydrolase</keyword>